<keyword evidence="5 7" id="KW-1133">Transmembrane helix</keyword>
<feature type="transmembrane region" description="Helical" evidence="7">
    <location>
        <begin position="213"/>
        <end position="232"/>
    </location>
</feature>
<keyword evidence="6 7" id="KW-0472">Membrane</keyword>
<sequence>MQPLSRQQTILYLAFLVLVWGANWPLSKYALDFTPPLLFAGLRTLIGGLLLVLVALPHAKRIRWKETWPIYLISSVLNIMLYYGLQTVGLLYLPAGLFSAIVFLQPVLLGVLSWLWLGEKMFPLRVIGLLLGFAGVAVISVSGGMGQFSLPGVLLALGSAVCWAFGTVYMKKMSAKADTTWVVALQITIGGIVLLLSGSVSESWAAIDWQPSFILDLLFIAIFVIGLGWLAYFKLVGSGEAAKVGSYTFLIPLVALLISVLFMNESISIKLLAGLVLIVGSILLVNAKSKSQRASGKAAAVRLKERPHP</sequence>
<evidence type="ECO:0000256" key="1">
    <source>
        <dbReference type="ARBA" id="ARBA00004651"/>
    </source>
</evidence>
<feature type="transmembrane region" description="Helical" evidence="7">
    <location>
        <begin position="244"/>
        <end position="263"/>
    </location>
</feature>
<evidence type="ECO:0000256" key="7">
    <source>
        <dbReference type="SAM" id="Phobius"/>
    </source>
</evidence>
<evidence type="ECO:0000256" key="3">
    <source>
        <dbReference type="ARBA" id="ARBA00022475"/>
    </source>
</evidence>
<feature type="transmembrane region" description="Helical" evidence="7">
    <location>
        <begin position="91"/>
        <end position="117"/>
    </location>
</feature>
<gene>
    <name evidence="9" type="ORF">GT003_27830</name>
</gene>
<dbReference type="RefSeq" id="WP_161704183.1">
    <property type="nucleotide sequence ID" value="NZ_JAAAMU010000023.1"/>
</dbReference>
<dbReference type="EMBL" id="JAAAMU010000023">
    <property type="protein sequence ID" value="NBC72812.1"/>
    <property type="molecule type" value="Genomic_DNA"/>
</dbReference>
<dbReference type="OrthoDB" id="510638at2"/>
<accession>A0A7X5C1J2</accession>
<keyword evidence="4 7" id="KW-0812">Transmembrane</keyword>
<feature type="transmembrane region" description="Helical" evidence="7">
    <location>
        <begin position="181"/>
        <end position="201"/>
    </location>
</feature>
<dbReference type="InterPro" id="IPR000620">
    <property type="entry name" value="EamA_dom"/>
</dbReference>
<dbReference type="Pfam" id="PF00892">
    <property type="entry name" value="EamA"/>
    <property type="match status" value="2"/>
</dbReference>
<feature type="domain" description="EamA" evidence="8">
    <location>
        <begin position="10"/>
        <end position="140"/>
    </location>
</feature>
<comment type="caution">
    <text evidence="9">The sequence shown here is derived from an EMBL/GenBank/DDBJ whole genome shotgun (WGS) entry which is preliminary data.</text>
</comment>
<keyword evidence="10" id="KW-1185">Reference proteome</keyword>
<evidence type="ECO:0000256" key="5">
    <source>
        <dbReference type="ARBA" id="ARBA00022989"/>
    </source>
</evidence>
<feature type="transmembrane region" description="Helical" evidence="7">
    <location>
        <begin position="68"/>
        <end position="85"/>
    </location>
</feature>
<feature type="transmembrane region" description="Helical" evidence="7">
    <location>
        <begin position="148"/>
        <end position="169"/>
    </location>
</feature>
<dbReference type="AlphaFoldDB" id="A0A7X5C1J2"/>
<evidence type="ECO:0000313" key="10">
    <source>
        <dbReference type="Proteomes" id="UP000558113"/>
    </source>
</evidence>
<evidence type="ECO:0000256" key="6">
    <source>
        <dbReference type="ARBA" id="ARBA00023136"/>
    </source>
</evidence>
<comment type="subcellular location">
    <subcellularLocation>
        <location evidence="1">Cell membrane</location>
        <topology evidence="1">Multi-pass membrane protein</topology>
    </subcellularLocation>
</comment>
<proteinExistence type="inferred from homology"/>
<dbReference type="InterPro" id="IPR037185">
    <property type="entry name" value="EmrE-like"/>
</dbReference>
<keyword evidence="3" id="KW-1003">Cell membrane</keyword>
<evidence type="ECO:0000256" key="2">
    <source>
        <dbReference type="ARBA" id="ARBA00007362"/>
    </source>
</evidence>
<evidence type="ECO:0000313" key="9">
    <source>
        <dbReference type="EMBL" id="NBC72812.1"/>
    </source>
</evidence>
<evidence type="ECO:0000256" key="4">
    <source>
        <dbReference type="ARBA" id="ARBA00022692"/>
    </source>
</evidence>
<feature type="transmembrane region" description="Helical" evidence="7">
    <location>
        <begin position="269"/>
        <end position="287"/>
    </location>
</feature>
<dbReference type="Proteomes" id="UP000558113">
    <property type="component" value="Unassembled WGS sequence"/>
</dbReference>
<dbReference type="InterPro" id="IPR050638">
    <property type="entry name" value="AA-Vitamin_Transporters"/>
</dbReference>
<dbReference type="Gene3D" id="1.10.3730.20">
    <property type="match status" value="1"/>
</dbReference>
<evidence type="ECO:0000259" key="8">
    <source>
        <dbReference type="Pfam" id="PF00892"/>
    </source>
</evidence>
<feature type="domain" description="EamA" evidence="8">
    <location>
        <begin position="151"/>
        <end position="286"/>
    </location>
</feature>
<dbReference type="PANTHER" id="PTHR32322:SF18">
    <property type="entry name" value="S-ADENOSYLMETHIONINE_S-ADENOSYLHOMOCYSTEINE TRANSPORTER"/>
    <property type="match status" value="1"/>
</dbReference>
<dbReference type="SUPFAM" id="SSF103481">
    <property type="entry name" value="Multidrug resistance efflux transporter EmrE"/>
    <property type="match status" value="2"/>
</dbReference>
<dbReference type="GO" id="GO:0005886">
    <property type="term" value="C:plasma membrane"/>
    <property type="evidence" value="ECO:0007669"/>
    <property type="project" value="UniProtKB-SubCell"/>
</dbReference>
<organism evidence="9 10">
    <name type="scientific">Paenibacillus sacheonensis</name>
    <dbReference type="NCBI Taxonomy" id="742054"/>
    <lineage>
        <taxon>Bacteria</taxon>
        <taxon>Bacillati</taxon>
        <taxon>Bacillota</taxon>
        <taxon>Bacilli</taxon>
        <taxon>Bacillales</taxon>
        <taxon>Paenibacillaceae</taxon>
        <taxon>Paenibacillus</taxon>
    </lineage>
</organism>
<comment type="similarity">
    <text evidence="2">Belongs to the EamA transporter family.</text>
</comment>
<name>A0A7X5C1J2_9BACL</name>
<protein>
    <submittedName>
        <fullName evidence="9">EamA family transporter</fullName>
    </submittedName>
</protein>
<feature type="transmembrane region" description="Helical" evidence="7">
    <location>
        <begin position="124"/>
        <end position="142"/>
    </location>
</feature>
<dbReference type="PANTHER" id="PTHR32322">
    <property type="entry name" value="INNER MEMBRANE TRANSPORTER"/>
    <property type="match status" value="1"/>
</dbReference>
<reference evidence="9 10" key="1">
    <citation type="submission" date="2020-01" db="EMBL/GenBank/DDBJ databases">
        <title>Paenibacillus soybeanensis sp. nov. isolated from the nodules of soybean (Glycine max(L.) Merr).</title>
        <authorList>
            <person name="Wang H."/>
        </authorList>
    </citation>
    <scope>NUCLEOTIDE SEQUENCE [LARGE SCALE GENOMIC DNA]</scope>
    <source>
        <strain evidence="9 10">DSM 23054</strain>
    </source>
</reference>
<feature type="transmembrane region" description="Helical" evidence="7">
    <location>
        <begin position="37"/>
        <end position="56"/>
    </location>
</feature>